<dbReference type="PANTHER" id="PTHR23275:SF100">
    <property type="entry name" value="EGF-LIKE DOMAIN-CONTAINING PROTEIN"/>
    <property type="match status" value="1"/>
</dbReference>
<evidence type="ECO:0000259" key="2">
    <source>
        <dbReference type="SMART" id="SM00181"/>
    </source>
</evidence>
<reference evidence="3 4" key="1">
    <citation type="journal article" date="2021" name="MBio">
        <title>A New Model Trypanosomatid, Novymonas esmeraldas: Genomic Perception of Its 'Candidatus Pandoraea novymonadis' Endosymbiont.</title>
        <authorList>
            <person name="Zakharova A."/>
            <person name="Saura A."/>
            <person name="Butenko A."/>
            <person name="Podesvova L."/>
            <person name="Warmusova S."/>
            <person name="Kostygov A.Y."/>
            <person name="Nenarokova A."/>
            <person name="Lukes J."/>
            <person name="Opperdoes F.R."/>
            <person name="Yurchenko V."/>
        </authorList>
    </citation>
    <scope>NUCLEOTIDE SEQUENCE [LARGE SCALE GENOMIC DNA]</scope>
    <source>
        <strain evidence="3 4">E262AT.01</strain>
    </source>
</reference>
<sequence length="706" mass="72738">MRHVSCGRVVAAGALMCIAVFATVGVCVDSVELAGSVFDFAGWNANSEQGTYSSCTVTNGFFTIRGNPSSLSESPTLPAGAVSITELQLSNGYIVINQFLPANSIITIDHASGRITAGMPLLDASTVDFANGLKIVVSDSTVEWATAQSGQSVVSTPSNIRTSSALFVLGVTATRAASMVAIPNPEIRLGGTSVVAVDYATCTGCTDGLVYFGAATQIWESSMLRISHSRISGAVGTPLIGVAPAVTVSVTSSLLIVENVSAPQSNLVSGTVSVDSLSTATLRAVTLANIGAQVTGKVTAQLLTAADIAQQIPSIDEKPSSGCAAACVPPAAAGGDCKCVCGANMPHMNFCTAMADPYASYVFKDCSSGCSTCKNETACSQCRAGFQIQQDMTCALIGTDCKVQNCSNCSPQGVCLTCEDGFGLTAAGACVPCGVPGCKNCPVDANICKTCLNGAAPVDNTCACTVPHCVSCPSSAGTCSACAEGYGLVNNVCERCSDPNCIRCDGNVNKCTDCAATYYVTPQGTCAQGSCKIPHCELCDPANPSRCQRCTSPYLVDSYDGLCRLATDCAVPQCKQCVAGTSRKCEKCNDGYDLSSDRTACNTPTPPCDVQHCQKCVDGDRTRCAYCNTGYYVSQGRCLPVQACYVANCAQCMLSDSAKCSTCMNGYLLTSSYHCVSQRIINGAAAPRALWVAAAVLLASAATYLA</sequence>
<dbReference type="SMART" id="SM00181">
    <property type="entry name" value="EGF"/>
    <property type="match status" value="6"/>
</dbReference>
<comment type="caution">
    <text evidence="3">The sequence shown here is derived from an EMBL/GenBank/DDBJ whole genome shotgun (WGS) entry which is preliminary data.</text>
</comment>
<accession>A0AAW0EZ57</accession>
<proteinExistence type="predicted"/>
<protein>
    <submittedName>
        <fullName evidence="3">Surface antigen-like protein</fullName>
    </submittedName>
</protein>
<organism evidence="3 4">
    <name type="scientific">Novymonas esmeraldas</name>
    <dbReference type="NCBI Taxonomy" id="1808958"/>
    <lineage>
        <taxon>Eukaryota</taxon>
        <taxon>Discoba</taxon>
        <taxon>Euglenozoa</taxon>
        <taxon>Kinetoplastea</taxon>
        <taxon>Metakinetoplastina</taxon>
        <taxon>Trypanosomatida</taxon>
        <taxon>Trypanosomatidae</taxon>
        <taxon>Novymonas</taxon>
    </lineage>
</organism>
<name>A0AAW0EZ57_9TRYP</name>
<dbReference type="InterPro" id="IPR000742">
    <property type="entry name" value="EGF"/>
</dbReference>
<dbReference type="AlphaFoldDB" id="A0AAW0EZ57"/>
<feature type="domain" description="EGF-like" evidence="2">
    <location>
        <begin position="643"/>
        <end position="676"/>
    </location>
</feature>
<feature type="signal peptide" evidence="1">
    <location>
        <begin position="1"/>
        <end position="22"/>
    </location>
</feature>
<feature type="chain" id="PRO_5043519317" evidence="1">
    <location>
        <begin position="23"/>
        <end position="706"/>
    </location>
</feature>
<keyword evidence="4" id="KW-1185">Reference proteome</keyword>
<dbReference type="SUPFAM" id="SSF57184">
    <property type="entry name" value="Growth factor receptor domain"/>
    <property type="match status" value="3"/>
</dbReference>
<feature type="domain" description="EGF-like" evidence="2">
    <location>
        <begin position="568"/>
        <end position="602"/>
    </location>
</feature>
<evidence type="ECO:0000313" key="4">
    <source>
        <dbReference type="Proteomes" id="UP001430356"/>
    </source>
</evidence>
<evidence type="ECO:0000313" key="3">
    <source>
        <dbReference type="EMBL" id="KAK7198312.1"/>
    </source>
</evidence>
<feature type="domain" description="EGF-like" evidence="2">
    <location>
        <begin position="607"/>
        <end position="639"/>
    </location>
</feature>
<feature type="domain" description="EGF-like" evidence="2">
    <location>
        <begin position="463"/>
        <end position="494"/>
    </location>
</feature>
<dbReference type="InterPro" id="IPR009030">
    <property type="entry name" value="Growth_fac_rcpt_cys_sf"/>
</dbReference>
<keyword evidence="1" id="KW-0732">Signal</keyword>
<dbReference type="Proteomes" id="UP001430356">
    <property type="component" value="Unassembled WGS sequence"/>
</dbReference>
<feature type="domain" description="EGF-like" evidence="2">
    <location>
        <begin position="365"/>
        <end position="395"/>
    </location>
</feature>
<gene>
    <name evidence="3" type="ORF">NESM_000789000</name>
</gene>
<feature type="domain" description="EGF-like" evidence="2">
    <location>
        <begin position="400"/>
        <end position="431"/>
    </location>
</feature>
<dbReference type="EMBL" id="JAECZO010000142">
    <property type="protein sequence ID" value="KAK7198312.1"/>
    <property type="molecule type" value="Genomic_DNA"/>
</dbReference>
<evidence type="ECO:0000256" key="1">
    <source>
        <dbReference type="SAM" id="SignalP"/>
    </source>
</evidence>
<dbReference type="InterPro" id="IPR052798">
    <property type="entry name" value="Giardia_VSA"/>
</dbReference>
<dbReference type="PANTHER" id="PTHR23275">
    <property type="entry name" value="CABRIOLET.-RELATED"/>
    <property type="match status" value="1"/>
</dbReference>